<feature type="non-terminal residue" evidence="3">
    <location>
        <position position="1"/>
    </location>
</feature>
<dbReference type="Pfam" id="PF01190">
    <property type="entry name" value="Pollen_Ole_e_1"/>
    <property type="match status" value="1"/>
</dbReference>
<evidence type="ECO:0000256" key="1">
    <source>
        <dbReference type="SAM" id="MobiDB-lite"/>
    </source>
</evidence>
<feature type="signal peptide" evidence="2">
    <location>
        <begin position="1"/>
        <end position="20"/>
    </location>
</feature>
<dbReference type="PANTHER" id="PTHR47273">
    <property type="entry name" value="EXPRESSED PROTEIN"/>
    <property type="match status" value="1"/>
</dbReference>
<feature type="compositionally biased region" description="Pro residues" evidence="1">
    <location>
        <begin position="294"/>
        <end position="307"/>
    </location>
</feature>
<evidence type="ECO:0000256" key="2">
    <source>
        <dbReference type="SAM" id="SignalP"/>
    </source>
</evidence>
<feature type="compositionally biased region" description="Low complexity" evidence="1">
    <location>
        <begin position="308"/>
        <end position="320"/>
    </location>
</feature>
<comment type="caution">
    <text evidence="3">The sequence shown here is derived from an EMBL/GenBank/DDBJ whole genome shotgun (WGS) entry which is preliminary data.</text>
</comment>
<evidence type="ECO:0008006" key="5">
    <source>
        <dbReference type="Google" id="ProtNLM"/>
    </source>
</evidence>
<gene>
    <name evidence="3" type="ORF">SDJN03_07776</name>
</gene>
<evidence type="ECO:0000313" key="4">
    <source>
        <dbReference type="Proteomes" id="UP000685013"/>
    </source>
</evidence>
<organism evidence="3 4">
    <name type="scientific">Cucurbita argyrosperma subsp. sororia</name>
    <dbReference type="NCBI Taxonomy" id="37648"/>
    <lineage>
        <taxon>Eukaryota</taxon>
        <taxon>Viridiplantae</taxon>
        <taxon>Streptophyta</taxon>
        <taxon>Embryophyta</taxon>
        <taxon>Tracheophyta</taxon>
        <taxon>Spermatophyta</taxon>
        <taxon>Magnoliopsida</taxon>
        <taxon>eudicotyledons</taxon>
        <taxon>Gunneridae</taxon>
        <taxon>Pentapetalae</taxon>
        <taxon>rosids</taxon>
        <taxon>fabids</taxon>
        <taxon>Cucurbitales</taxon>
        <taxon>Cucurbitaceae</taxon>
        <taxon>Cucurbiteae</taxon>
        <taxon>Cucurbita</taxon>
    </lineage>
</organism>
<dbReference type="AlphaFoldDB" id="A0AAV6NSY6"/>
<proteinExistence type="predicted"/>
<feature type="region of interest" description="Disordered" evidence="1">
    <location>
        <begin position="273"/>
        <end position="320"/>
    </location>
</feature>
<name>A0AAV6NSY6_9ROSI</name>
<keyword evidence="4" id="KW-1185">Reference proteome</keyword>
<protein>
    <recommendedName>
        <fullName evidence="5">Proline-rich protein 4-like</fullName>
    </recommendedName>
</protein>
<dbReference type="Proteomes" id="UP000685013">
    <property type="component" value="Chromosome 4"/>
</dbReference>
<sequence>MICLLILIALNFSFLDLSQARHHNNLPSTAAVVGTVFCDTCFQDTFSKTSHFISGATVAVECGDGGSNPSFRDEVKTDKTGEFKIQLPVSVRKIEECYVRLIRSSEPYCAVAARAKSSSLKLKSRKQGTHVFSAGFFTFKPLKHPKLCSHNSHSNEFDDTKQVVEFPGLPAPIQNPTVPNVPRIYDNLPPLPLLPGLPPLPQLPPLPPLPPLPVFPLFPPKKDDENVQTPKISQNPDMFHPQTLLPIPSLKPLRPHFVMPPHKLRHHLLTHGPFSPSFSTPTPPSAAAGDELAPSPPLPFSLPPIPHIPEISSPPKETSP</sequence>
<dbReference type="PANTHER" id="PTHR47273:SF4">
    <property type="entry name" value="EXPRESSED PROTEIN"/>
    <property type="match status" value="1"/>
</dbReference>
<accession>A0AAV6NSY6</accession>
<keyword evidence="2" id="KW-0732">Signal</keyword>
<evidence type="ECO:0000313" key="3">
    <source>
        <dbReference type="EMBL" id="KAG6602543.1"/>
    </source>
</evidence>
<reference evidence="3 4" key="1">
    <citation type="journal article" date="2021" name="Hortic Res">
        <title>The domestication of Cucurbita argyrosperma as revealed by the genome of its wild relative.</title>
        <authorList>
            <person name="Barrera-Redondo J."/>
            <person name="Sanchez-de la Vega G."/>
            <person name="Aguirre-Liguori J.A."/>
            <person name="Castellanos-Morales G."/>
            <person name="Gutierrez-Guerrero Y.T."/>
            <person name="Aguirre-Dugua X."/>
            <person name="Aguirre-Planter E."/>
            <person name="Tenaillon M.I."/>
            <person name="Lira-Saade R."/>
            <person name="Eguiarte L.E."/>
        </authorList>
    </citation>
    <scope>NUCLEOTIDE SEQUENCE [LARGE SCALE GENOMIC DNA]</scope>
    <source>
        <strain evidence="3">JBR-2021</strain>
    </source>
</reference>
<dbReference type="EMBL" id="JAGKQH010000004">
    <property type="protein sequence ID" value="KAG6602543.1"/>
    <property type="molecule type" value="Genomic_DNA"/>
</dbReference>
<feature type="chain" id="PRO_5043473443" description="Proline-rich protein 4-like" evidence="2">
    <location>
        <begin position="21"/>
        <end position="320"/>
    </location>
</feature>